<proteinExistence type="predicted"/>
<dbReference type="GeneID" id="10538741"/>
<name>E3L7Q7_PUCGT</name>
<dbReference type="Proteomes" id="UP000008783">
    <property type="component" value="Unassembled WGS sequence"/>
</dbReference>
<evidence type="ECO:0000313" key="2">
    <source>
        <dbReference type="Proteomes" id="UP000008783"/>
    </source>
</evidence>
<keyword evidence="2" id="KW-1185">Reference proteome</keyword>
<protein>
    <submittedName>
        <fullName evidence="1">Uncharacterized protein</fullName>
    </submittedName>
</protein>
<dbReference type="RefSeq" id="XP_003337001.1">
    <property type="nucleotide sequence ID" value="XM_003336953.1"/>
</dbReference>
<dbReference type="EMBL" id="DS178367">
    <property type="protein sequence ID" value="EFP92582.1"/>
    <property type="molecule type" value="Genomic_DNA"/>
</dbReference>
<dbReference type="InParanoid" id="E3L7Q7"/>
<dbReference type="AlphaFoldDB" id="E3L7Q7"/>
<organism evidence="1 2">
    <name type="scientific">Puccinia graminis f. sp. tritici (strain CRL 75-36-700-3 / race SCCL)</name>
    <name type="common">Black stem rust fungus</name>
    <dbReference type="NCBI Taxonomy" id="418459"/>
    <lineage>
        <taxon>Eukaryota</taxon>
        <taxon>Fungi</taxon>
        <taxon>Dikarya</taxon>
        <taxon>Basidiomycota</taxon>
        <taxon>Pucciniomycotina</taxon>
        <taxon>Pucciniomycetes</taxon>
        <taxon>Pucciniales</taxon>
        <taxon>Pucciniaceae</taxon>
        <taxon>Puccinia</taxon>
    </lineage>
</organism>
<sequence>MSADKSFCKYTPVEITDNLQQGEGPSKATKARAKEILLAKVVKAQEDGDEAKADRLFAMYESITVDSTPIFFNSKKINAEISVIPKKQPVDTEFTTQVRGIKSIWSNPNLHNDGGFTPYFHKNILELKGRMWSHRQIPRSWYELYNEILHNPKLFAAPQLMKQKEWKEKAF</sequence>
<dbReference type="KEGG" id="pgr:PGTG_18714"/>
<dbReference type="VEuPathDB" id="FungiDB:PGTG_18714"/>
<gene>
    <name evidence="1" type="ORF">PGTG_18714</name>
</gene>
<reference evidence="2" key="2">
    <citation type="journal article" date="2011" name="Proc. Natl. Acad. Sci. U.S.A.">
        <title>Obligate biotrophy features unraveled by the genomic analysis of rust fungi.</title>
        <authorList>
            <person name="Duplessis S."/>
            <person name="Cuomo C.A."/>
            <person name="Lin Y.-C."/>
            <person name="Aerts A."/>
            <person name="Tisserant E."/>
            <person name="Veneault-Fourrey C."/>
            <person name="Joly D.L."/>
            <person name="Hacquard S."/>
            <person name="Amselem J."/>
            <person name="Cantarel B.L."/>
            <person name="Chiu R."/>
            <person name="Coutinho P.M."/>
            <person name="Feau N."/>
            <person name="Field M."/>
            <person name="Frey P."/>
            <person name="Gelhaye E."/>
            <person name="Goldberg J."/>
            <person name="Grabherr M.G."/>
            <person name="Kodira C.D."/>
            <person name="Kohler A."/>
            <person name="Kuees U."/>
            <person name="Lindquist E.A."/>
            <person name="Lucas S.M."/>
            <person name="Mago R."/>
            <person name="Mauceli E."/>
            <person name="Morin E."/>
            <person name="Murat C."/>
            <person name="Pangilinan J.L."/>
            <person name="Park R."/>
            <person name="Pearson M."/>
            <person name="Quesneville H."/>
            <person name="Rouhier N."/>
            <person name="Sakthikumar S."/>
            <person name="Salamov A.A."/>
            <person name="Schmutz J."/>
            <person name="Selles B."/>
            <person name="Shapiro H."/>
            <person name="Tanguay P."/>
            <person name="Tuskan G.A."/>
            <person name="Henrissat B."/>
            <person name="Van de Peer Y."/>
            <person name="Rouze P."/>
            <person name="Ellis J.G."/>
            <person name="Dodds P.N."/>
            <person name="Schein J.E."/>
            <person name="Zhong S."/>
            <person name="Hamelin R.C."/>
            <person name="Grigoriev I.V."/>
            <person name="Szabo L.J."/>
            <person name="Martin F."/>
        </authorList>
    </citation>
    <scope>NUCLEOTIDE SEQUENCE [LARGE SCALE GENOMIC DNA]</scope>
    <source>
        <strain evidence="2">CRL 75-36-700-3 / race SCCL</strain>
    </source>
</reference>
<dbReference type="HOGENOM" id="CLU_1563635_0_0_1"/>
<evidence type="ECO:0000313" key="1">
    <source>
        <dbReference type="EMBL" id="EFP92582.1"/>
    </source>
</evidence>
<reference key="1">
    <citation type="submission" date="2007-01" db="EMBL/GenBank/DDBJ databases">
        <title>The Genome Sequence of Puccinia graminis f. sp. tritici Strain CRL 75-36-700-3.</title>
        <authorList>
            <consortium name="The Broad Institute Genome Sequencing Platform"/>
            <person name="Birren B."/>
            <person name="Lander E."/>
            <person name="Galagan J."/>
            <person name="Nusbaum C."/>
            <person name="Devon K."/>
            <person name="Cuomo C."/>
            <person name="Jaffe D."/>
            <person name="Butler J."/>
            <person name="Alvarez P."/>
            <person name="Gnerre S."/>
            <person name="Grabherr M."/>
            <person name="Mauceli E."/>
            <person name="Brockman W."/>
            <person name="Young S."/>
            <person name="LaButti K."/>
            <person name="Sykes S."/>
            <person name="DeCaprio D."/>
            <person name="Crawford M."/>
            <person name="Koehrsen M."/>
            <person name="Engels R."/>
            <person name="Montgomery P."/>
            <person name="Pearson M."/>
            <person name="Howarth C."/>
            <person name="Larson L."/>
            <person name="White J."/>
            <person name="Zeng Q."/>
            <person name="Kodira C."/>
            <person name="Yandava C."/>
            <person name="Alvarado L."/>
            <person name="O'Leary S."/>
            <person name="Szabo L."/>
            <person name="Dean R."/>
            <person name="Schein J."/>
        </authorList>
    </citation>
    <scope>NUCLEOTIDE SEQUENCE</scope>
    <source>
        <strain>CRL 75-36-700-3</strain>
    </source>
</reference>
<dbReference type="OrthoDB" id="10286074at2759"/>
<accession>E3L7Q7</accession>